<evidence type="ECO:0000313" key="9">
    <source>
        <dbReference type="EMBL" id="ATP58456.1"/>
    </source>
</evidence>
<dbReference type="PROSITE" id="PS00783">
    <property type="entry name" value="RIBOSOMAL_L13"/>
    <property type="match status" value="1"/>
</dbReference>
<name>A0A2D1UA40_9SPHI</name>
<dbReference type="Proteomes" id="UP000223749">
    <property type="component" value="Chromosome"/>
</dbReference>
<dbReference type="GO" id="GO:0003729">
    <property type="term" value="F:mRNA binding"/>
    <property type="evidence" value="ECO:0007669"/>
    <property type="project" value="TreeGrafter"/>
</dbReference>
<keyword evidence="3 6" id="KW-0689">Ribosomal protein</keyword>
<dbReference type="EMBL" id="CP024091">
    <property type="protein sequence ID" value="ATP58456.1"/>
    <property type="molecule type" value="Genomic_DNA"/>
</dbReference>
<dbReference type="InterPro" id="IPR023563">
    <property type="entry name" value="Ribosomal_uL13_CS"/>
</dbReference>
<evidence type="ECO:0000256" key="5">
    <source>
        <dbReference type="ARBA" id="ARBA00035201"/>
    </source>
</evidence>
<dbReference type="InterPro" id="IPR005823">
    <property type="entry name" value="Ribosomal_uL13_bac-type"/>
</dbReference>
<protein>
    <recommendedName>
        <fullName evidence="5 6">Large ribosomal subunit protein uL13</fullName>
    </recommendedName>
</protein>
<keyword evidence="10" id="KW-1185">Reference proteome</keyword>
<dbReference type="CDD" id="cd00392">
    <property type="entry name" value="Ribosomal_L13"/>
    <property type="match status" value="1"/>
</dbReference>
<dbReference type="GO" id="GO:0006412">
    <property type="term" value="P:translation"/>
    <property type="evidence" value="ECO:0007669"/>
    <property type="project" value="UniProtKB-UniRule"/>
</dbReference>
<dbReference type="OrthoDB" id="9801330at2"/>
<dbReference type="Pfam" id="PF00572">
    <property type="entry name" value="Ribosomal_L13"/>
    <property type="match status" value="1"/>
</dbReference>
<evidence type="ECO:0000256" key="3">
    <source>
        <dbReference type="ARBA" id="ARBA00022980"/>
    </source>
</evidence>
<evidence type="ECO:0000256" key="1">
    <source>
        <dbReference type="ARBA" id="ARBA00006227"/>
    </source>
</evidence>
<sequence length="147" mass="16239">MNTLSYKTVSANAKTVNKQWVVVDAQGEILGRLSSKIAMIIRGKNKPEYTPHVDCGDNVIVINADKVKLTGNKLSEKIYTSYTGYPGGQRFISPKELLAKHPKRVIEKAVRGMLPKTKLGAKLYTNLYVYAGSEHPHAAQSPKTIKL</sequence>
<reference evidence="9 10" key="1">
    <citation type="submission" date="2017-10" db="EMBL/GenBank/DDBJ databases">
        <title>Whole genome of Pedobacter ginsengisoli T01R-27 isolated from tomato rhizosphere.</title>
        <authorList>
            <person name="Weon H.-Y."/>
            <person name="Lee S.A."/>
            <person name="Sang M.K."/>
            <person name="Song J."/>
        </authorList>
    </citation>
    <scope>NUCLEOTIDE SEQUENCE [LARGE SCALE GENOMIC DNA]</scope>
    <source>
        <strain evidence="9 10">T01R-27</strain>
    </source>
</reference>
<comment type="similarity">
    <text evidence="1 6 7">Belongs to the universal ribosomal protein uL13 family.</text>
</comment>
<evidence type="ECO:0000256" key="8">
    <source>
        <dbReference type="RuleBase" id="RU003878"/>
    </source>
</evidence>
<evidence type="ECO:0000256" key="7">
    <source>
        <dbReference type="RuleBase" id="RU003877"/>
    </source>
</evidence>
<dbReference type="KEGG" id="pgs:CPT03_19310"/>
<dbReference type="PANTHER" id="PTHR11545">
    <property type="entry name" value="RIBOSOMAL PROTEIN L13"/>
    <property type="match status" value="1"/>
</dbReference>
<comment type="subunit">
    <text evidence="2 6">Part of the 50S ribosomal subunit.</text>
</comment>
<keyword evidence="4 6" id="KW-0687">Ribonucleoprotein</keyword>
<dbReference type="Gene3D" id="3.90.1180.10">
    <property type="entry name" value="Ribosomal protein L13"/>
    <property type="match status" value="1"/>
</dbReference>
<evidence type="ECO:0000256" key="2">
    <source>
        <dbReference type="ARBA" id="ARBA00011838"/>
    </source>
</evidence>
<dbReference type="GO" id="GO:0017148">
    <property type="term" value="P:negative regulation of translation"/>
    <property type="evidence" value="ECO:0007669"/>
    <property type="project" value="TreeGrafter"/>
</dbReference>
<dbReference type="InterPro" id="IPR005822">
    <property type="entry name" value="Ribosomal_uL13"/>
</dbReference>
<comment type="function">
    <text evidence="6 8">This protein is one of the early assembly proteins of the 50S ribosomal subunit, although it is not seen to bind rRNA by itself. It is important during the early stages of 50S assembly.</text>
</comment>
<evidence type="ECO:0000313" key="10">
    <source>
        <dbReference type="Proteomes" id="UP000223749"/>
    </source>
</evidence>
<dbReference type="InterPro" id="IPR036899">
    <property type="entry name" value="Ribosomal_uL13_sf"/>
</dbReference>
<dbReference type="RefSeq" id="WP_099440358.1">
    <property type="nucleotide sequence ID" value="NZ_CP024091.1"/>
</dbReference>
<dbReference type="FunFam" id="3.90.1180.10:FF:000001">
    <property type="entry name" value="50S ribosomal protein L13"/>
    <property type="match status" value="1"/>
</dbReference>
<dbReference type="GO" id="GO:0003735">
    <property type="term" value="F:structural constituent of ribosome"/>
    <property type="evidence" value="ECO:0007669"/>
    <property type="project" value="InterPro"/>
</dbReference>
<dbReference type="SUPFAM" id="SSF52161">
    <property type="entry name" value="Ribosomal protein L13"/>
    <property type="match status" value="1"/>
</dbReference>
<dbReference type="AlphaFoldDB" id="A0A2D1UA40"/>
<organism evidence="9 10">
    <name type="scientific">Pedobacter ginsengisoli</name>
    <dbReference type="NCBI Taxonomy" id="363852"/>
    <lineage>
        <taxon>Bacteria</taxon>
        <taxon>Pseudomonadati</taxon>
        <taxon>Bacteroidota</taxon>
        <taxon>Sphingobacteriia</taxon>
        <taxon>Sphingobacteriales</taxon>
        <taxon>Sphingobacteriaceae</taxon>
        <taxon>Pedobacter</taxon>
    </lineage>
</organism>
<evidence type="ECO:0000256" key="4">
    <source>
        <dbReference type="ARBA" id="ARBA00023274"/>
    </source>
</evidence>
<accession>A0A2D1UA40</accession>
<proteinExistence type="inferred from homology"/>
<dbReference type="GO" id="GO:0022625">
    <property type="term" value="C:cytosolic large ribosomal subunit"/>
    <property type="evidence" value="ECO:0007669"/>
    <property type="project" value="TreeGrafter"/>
</dbReference>
<gene>
    <name evidence="6 8" type="primary">rplM</name>
    <name evidence="9" type="ORF">CPT03_19310</name>
</gene>
<dbReference type="HAMAP" id="MF_01366">
    <property type="entry name" value="Ribosomal_uL13"/>
    <property type="match status" value="1"/>
</dbReference>
<dbReference type="NCBIfam" id="TIGR01066">
    <property type="entry name" value="rplM_bact"/>
    <property type="match status" value="1"/>
</dbReference>
<dbReference type="PANTHER" id="PTHR11545:SF2">
    <property type="entry name" value="LARGE RIBOSOMAL SUBUNIT PROTEIN UL13M"/>
    <property type="match status" value="1"/>
</dbReference>
<dbReference type="PIRSF" id="PIRSF002181">
    <property type="entry name" value="Ribosomal_L13"/>
    <property type="match status" value="1"/>
</dbReference>
<evidence type="ECO:0000256" key="6">
    <source>
        <dbReference type="HAMAP-Rule" id="MF_01366"/>
    </source>
</evidence>